<dbReference type="AlphaFoldDB" id="F3ZTM5"/>
<dbReference type="Proteomes" id="UP000018439">
    <property type="component" value="Chromosome"/>
</dbReference>
<feature type="transmembrane region" description="Helical" evidence="1">
    <location>
        <begin position="137"/>
        <end position="159"/>
    </location>
</feature>
<keyword evidence="1" id="KW-1133">Transmembrane helix</keyword>
<keyword evidence="1" id="KW-0812">Transmembrane</keyword>
<name>F3ZTM5_9BACE</name>
<feature type="transmembrane region" description="Helical" evidence="1">
    <location>
        <begin position="179"/>
        <end position="198"/>
    </location>
</feature>
<dbReference type="OrthoDB" id="1047271at2"/>
<keyword evidence="3" id="KW-1185">Reference proteome</keyword>
<evidence type="ECO:0008006" key="4">
    <source>
        <dbReference type="Google" id="ProtNLM"/>
    </source>
</evidence>
<keyword evidence="1" id="KW-0472">Membrane</keyword>
<dbReference type="EMBL" id="CM001167">
    <property type="protein sequence ID" value="EGJ71256.1"/>
    <property type="molecule type" value="Genomic_DNA"/>
</dbReference>
<feature type="transmembrane region" description="Helical" evidence="1">
    <location>
        <begin position="96"/>
        <end position="117"/>
    </location>
</feature>
<dbReference type="eggNOG" id="ENOG5033HM1">
    <property type="taxonomic scope" value="Bacteria"/>
</dbReference>
<organism evidence="2 3">
    <name type="scientific">Bacteroides coprosuis DSM 18011</name>
    <dbReference type="NCBI Taxonomy" id="679937"/>
    <lineage>
        <taxon>Bacteria</taxon>
        <taxon>Pseudomonadati</taxon>
        <taxon>Bacteroidota</taxon>
        <taxon>Bacteroidia</taxon>
        <taxon>Bacteroidales</taxon>
        <taxon>Bacteroidaceae</taxon>
        <taxon>Bacteroides</taxon>
    </lineage>
</organism>
<evidence type="ECO:0000313" key="2">
    <source>
        <dbReference type="EMBL" id="EGJ71256.1"/>
    </source>
</evidence>
<protein>
    <recommendedName>
        <fullName evidence="4">Transmembrane protein</fullName>
    </recommendedName>
</protein>
<dbReference type="Pfam" id="PF11188">
    <property type="entry name" value="DUF2975"/>
    <property type="match status" value="1"/>
</dbReference>
<accession>F3ZTM5</accession>
<proteinExistence type="predicted"/>
<gene>
    <name evidence="2" type="ORF">Bcop_1049</name>
</gene>
<dbReference type="STRING" id="679937.Bcop_1049"/>
<dbReference type="HOGENOM" id="CLU_1297733_0_0_10"/>
<dbReference type="InterPro" id="IPR021354">
    <property type="entry name" value="DUF2975"/>
</dbReference>
<evidence type="ECO:0000313" key="3">
    <source>
        <dbReference type="Proteomes" id="UP000018439"/>
    </source>
</evidence>
<feature type="transmembrane region" description="Helical" evidence="1">
    <location>
        <begin position="12"/>
        <end position="32"/>
    </location>
</feature>
<evidence type="ECO:0000256" key="1">
    <source>
        <dbReference type="SAM" id="Phobius"/>
    </source>
</evidence>
<sequence length="212" mass="24482">MNRKFRTTGFIIFIALNIFLIGGFALSLYNFIEGWNNVEKDDTSSYDVYLSITPKKESEETLSTFPLVNMKDSVIYQLEPHCFKTHIEKIPIKNEILQFVSILLILGLYIVSIIYFFKFIYAVNKGKLFEKTNLKYLRILGFSLLATFLFEIVFNYISYNTVTSLFSFEDYDILFGSSSISYIQPIAGLSALLVRQILAIGIEMKEEQELTI</sequence>
<reference evidence="2 3" key="1">
    <citation type="journal article" date="2011" name="Stand. Genomic Sci.">
        <title>Non-contiguous finished genome sequence of Bacteroides coprosuis type strain (PC139).</title>
        <authorList>
            <person name="Land M."/>
            <person name="Held B."/>
            <person name="Gronow S."/>
            <person name="Abt B."/>
            <person name="Lucas S."/>
            <person name="Del Rio T.G."/>
            <person name="Nolan M."/>
            <person name="Tice H."/>
            <person name="Cheng J.F."/>
            <person name="Pitluck S."/>
            <person name="Liolios K."/>
            <person name="Pagani I."/>
            <person name="Ivanova N."/>
            <person name="Mavromatis K."/>
            <person name="Mikhailova N."/>
            <person name="Pati A."/>
            <person name="Tapia R."/>
            <person name="Han C."/>
            <person name="Goodwin L."/>
            <person name="Chen A."/>
            <person name="Palaniappan K."/>
            <person name="Hauser L."/>
            <person name="Brambilla E.M."/>
            <person name="Rohde M."/>
            <person name="Goker M."/>
            <person name="Detter J.C."/>
            <person name="Woyke T."/>
            <person name="Bristow J."/>
            <person name="Eisen J.A."/>
            <person name="Markowitz V."/>
            <person name="Hugenholtz P."/>
            <person name="Kyrpides N.C."/>
            <person name="Klenk H.P."/>
            <person name="Lapidus A."/>
        </authorList>
    </citation>
    <scope>NUCLEOTIDE SEQUENCE</scope>
    <source>
        <strain evidence="2 3">DSM 18011</strain>
    </source>
</reference>